<keyword evidence="1" id="KW-0805">Transcription regulation</keyword>
<proteinExistence type="predicted"/>
<accession>A0A095SKS0</accession>
<feature type="DNA-binding region" description="H-T-H motif" evidence="4">
    <location>
        <begin position="34"/>
        <end position="53"/>
    </location>
</feature>
<organism evidence="6 7">
    <name type="scientific">Alcanivorax nanhaiticus</name>
    <dbReference type="NCBI Taxonomy" id="1177154"/>
    <lineage>
        <taxon>Bacteria</taxon>
        <taxon>Pseudomonadati</taxon>
        <taxon>Pseudomonadota</taxon>
        <taxon>Gammaproteobacteria</taxon>
        <taxon>Oceanospirillales</taxon>
        <taxon>Alcanivoracaceae</taxon>
        <taxon>Alcanivorax</taxon>
    </lineage>
</organism>
<dbReference type="InterPro" id="IPR023772">
    <property type="entry name" value="DNA-bd_HTH_TetR-type_CS"/>
</dbReference>
<dbReference type="GO" id="GO:0000976">
    <property type="term" value="F:transcription cis-regulatory region binding"/>
    <property type="evidence" value="ECO:0007669"/>
    <property type="project" value="TreeGrafter"/>
</dbReference>
<evidence type="ECO:0000256" key="4">
    <source>
        <dbReference type="PROSITE-ProRule" id="PRU00335"/>
    </source>
</evidence>
<reference evidence="6 7" key="1">
    <citation type="submission" date="2012-09" db="EMBL/GenBank/DDBJ databases">
        <title>Genome Sequence of alkane-degrading Bacterium Alcanivorax sp. 19-m-6.</title>
        <authorList>
            <person name="Lai Q."/>
            <person name="Shao Z."/>
        </authorList>
    </citation>
    <scope>NUCLEOTIDE SEQUENCE [LARGE SCALE GENOMIC DNA]</scope>
    <source>
        <strain evidence="6 7">19-m-6</strain>
    </source>
</reference>
<dbReference type="Gene3D" id="1.10.357.10">
    <property type="entry name" value="Tetracycline Repressor, domain 2"/>
    <property type="match status" value="1"/>
</dbReference>
<dbReference type="STRING" id="1177154.Y5S_01690"/>
<dbReference type="Pfam" id="PF00440">
    <property type="entry name" value="TetR_N"/>
    <property type="match status" value="1"/>
</dbReference>
<keyword evidence="3" id="KW-0804">Transcription</keyword>
<evidence type="ECO:0000259" key="5">
    <source>
        <dbReference type="PROSITE" id="PS50977"/>
    </source>
</evidence>
<comment type="caution">
    <text evidence="6">The sequence shown here is derived from an EMBL/GenBank/DDBJ whole genome shotgun (WGS) entry which is preliminary data.</text>
</comment>
<dbReference type="PRINTS" id="PR00455">
    <property type="entry name" value="HTHTETR"/>
</dbReference>
<dbReference type="PROSITE" id="PS01081">
    <property type="entry name" value="HTH_TETR_1"/>
    <property type="match status" value="1"/>
</dbReference>
<dbReference type="PANTHER" id="PTHR30055">
    <property type="entry name" value="HTH-TYPE TRANSCRIPTIONAL REGULATOR RUTR"/>
    <property type="match status" value="1"/>
</dbReference>
<dbReference type="RefSeq" id="WP_035232192.1">
    <property type="nucleotide sequence ID" value="NZ_ARXV01000005.1"/>
</dbReference>
<dbReference type="SUPFAM" id="SSF46689">
    <property type="entry name" value="Homeodomain-like"/>
    <property type="match status" value="1"/>
</dbReference>
<evidence type="ECO:0000256" key="3">
    <source>
        <dbReference type="ARBA" id="ARBA00023163"/>
    </source>
</evidence>
<keyword evidence="2 4" id="KW-0238">DNA-binding</keyword>
<dbReference type="PATRIC" id="fig|1177154.3.peg.1720"/>
<dbReference type="OrthoDB" id="9816320at2"/>
<protein>
    <submittedName>
        <fullName evidence="6">Transcriptional regulator</fullName>
    </submittedName>
</protein>
<dbReference type="InterPro" id="IPR009057">
    <property type="entry name" value="Homeodomain-like_sf"/>
</dbReference>
<feature type="domain" description="HTH tetR-type" evidence="5">
    <location>
        <begin position="11"/>
        <end position="71"/>
    </location>
</feature>
<dbReference type="InterPro" id="IPR001647">
    <property type="entry name" value="HTH_TetR"/>
</dbReference>
<dbReference type="AlphaFoldDB" id="A0A095SKS0"/>
<dbReference type="EMBL" id="ARXV01000005">
    <property type="protein sequence ID" value="KGD65256.1"/>
    <property type="molecule type" value="Genomic_DNA"/>
</dbReference>
<evidence type="ECO:0000313" key="7">
    <source>
        <dbReference type="Proteomes" id="UP000029444"/>
    </source>
</evidence>
<dbReference type="InterPro" id="IPR050109">
    <property type="entry name" value="HTH-type_TetR-like_transc_reg"/>
</dbReference>
<evidence type="ECO:0000256" key="1">
    <source>
        <dbReference type="ARBA" id="ARBA00023015"/>
    </source>
</evidence>
<dbReference type="eggNOG" id="COG1309">
    <property type="taxonomic scope" value="Bacteria"/>
</dbReference>
<keyword evidence="7" id="KW-1185">Reference proteome</keyword>
<evidence type="ECO:0000256" key="2">
    <source>
        <dbReference type="ARBA" id="ARBA00023125"/>
    </source>
</evidence>
<dbReference type="GO" id="GO:0003700">
    <property type="term" value="F:DNA-binding transcription factor activity"/>
    <property type="evidence" value="ECO:0007669"/>
    <property type="project" value="TreeGrafter"/>
</dbReference>
<dbReference type="Proteomes" id="UP000029444">
    <property type="component" value="Unassembled WGS sequence"/>
</dbReference>
<sequence length="203" mass="23185">MARKPKQQRSKATVDAIIQATMMAIAEHGPAALTARQIAEIAGIGVGSLYEYFEDKDAIIHAASIRFVEDTVGMIKPLVPELVQRDIRDAIKMLLFRFREFLEENNQLYLKCARHAFSMDMVIYQEPINRALMDFFTQYLMHHPELLKLPNIPTVAYFYINGGVFTVVRHLCEDEPMQSFEELAEVFGDVLASYTEHNLATVK</sequence>
<evidence type="ECO:0000313" key="6">
    <source>
        <dbReference type="EMBL" id="KGD65256.1"/>
    </source>
</evidence>
<dbReference type="PROSITE" id="PS50977">
    <property type="entry name" value="HTH_TETR_2"/>
    <property type="match status" value="1"/>
</dbReference>
<dbReference type="PANTHER" id="PTHR30055:SF234">
    <property type="entry name" value="HTH-TYPE TRANSCRIPTIONAL REGULATOR BETI"/>
    <property type="match status" value="1"/>
</dbReference>
<gene>
    <name evidence="6" type="ORF">Y5S_01690</name>
</gene>
<name>A0A095SKS0_9GAMM</name>